<accession>A0A1S1LN56</accession>
<dbReference type="Gene3D" id="2.60.40.1650">
    <property type="entry name" value="Porin MspA (Ig-like beta-sandwich domain)"/>
    <property type="match status" value="1"/>
</dbReference>
<evidence type="ECO:0000256" key="3">
    <source>
        <dbReference type="SAM" id="SignalP"/>
    </source>
</evidence>
<dbReference type="InterPro" id="IPR036435">
    <property type="entry name" value="Leukocidin/porin_MspA_sf"/>
</dbReference>
<evidence type="ECO:0000313" key="5">
    <source>
        <dbReference type="Proteomes" id="UP000180043"/>
    </source>
</evidence>
<feature type="compositionally biased region" description="Low complexity" evidence="2">
    <location>
        <begin position="25"/>
        <end position="36"/>
    </location>
</feature>
<dbReference type="EMBL" id="MLIQ01000016">
    <property type="protein sequence ID" value="OHU56617.1"/>
    <property type="molecule type" value="Genomic_DNA"/>
</dbReference>
<organism evidence="4 5">
    <name type="scientific">Mycobacteroides chelonae</name>
    <name type="common">Mycobacterium chelonae</name>
    <dbReference type="NCBI Taxonomy" id="1774"/>
    <lineage>
        <taxon>Bacteria</taxon>
        <taxon>Bacillati</taxon>
        <taxon>Actinomycetota</taxon>
        <taxon>Actinomycetes</taxon>
        <taxon>Mycobacteriales</taxon>
        <taxon>Mycobacteriaceae</taxon>
        <taxon>Mycobacteroides</taxon>
    </lineage>
</organism>
<feature type="chain" id="PRO_5010341967" evidence="3">
    <location>
        <begin position="24"/>
        <end position="225"/>
    </location>
</feature>
<dbReference type="RefSeq" id="WP_057967974.1">
    <property type="nucleotide sequence ID" value="NZ_MAEQ01000014.1"/>
</dbReference>
<dbReference type="SUPFAM" id="SSF56959">
    <property type="entry name" value="Leukocidin-like"/>
    <property type="match status" value="1"/>
</dbReference>
<name>A0A1S1LN56_MYCCH</name>
<reference evidence="4 5" key="1">
    <citation type="submission" date="2016-10" db="EMBL/GenBank/DDBJ databases">
        <title>Evaluation of Human, Veterinary and Environmental Mycobacterium chelonae Isolates by Core Genome Phylogenomic Analysis, Targeted Gene Comparison, and Anti-microbial Susceptibility Patterns: A Tale of Mistaken Identities.</title>
        <authorList>
            <person name="Fogelson S.B."/>
            <person name="Camus A.C."/>
            <person name="Lorenz W."/>
            <person name="Vasireddy R."/>
            <person name="Vasireddy S."/>
            <person name="Smith T."/>
            <person name="Brown-Elliott B.A."/>
            <person name="Wallace R.J.Jr."/>
            <person name="Hasan N.A."/>
            <person name="Reischl U."/>
            <person name="Sanchez S."/>
        </authorList>
    </citation>
    <scope>NUCLEOTIDE SEQUENCE [LARGE SCALE GENOMIC DNA]</scope>
    <source>
        <strain evidence="4 5">15515</strain>
    </source>
</reference>
<dbReference type="Proteomes" id="UP000180043">
    <property type="component" value="Unassembled WGS sequence"/>
</dbReference>
<dbReference type="AlphaFoldDB" id="A0A1S1LN56"/>
<protein>
    <submittedName>
        <fullName evidence="4">MspA protein</fullName>
    </submittedName>
</protein>
<proteinExistence type="predicted"/>
<feature type="region of interest" description="Disordered" evidence="2">
    <location>
        <begin position="25"/>
        <end position="55"/>
    </location>
</feature>
<evidence type="ECO:0000256" key="1">
    <source>
        <dbReference type="ARBA" id="ARBA00022729"/>
    </source>
</evidence>
<gene>
    <name evidence="4" type="ORF">BKG82_15355</name>
</gene>
<evidence type="ECO:0000256" key="2">
    <source>
        <dbReference type="SAM" id="MobiDB-lite"/>
    </source>
</evidence>
<dbReference type="Pfam" id="PF09203">
    <property type="entry name" value="MspA"/>
    <property type="match status" value="1"/>
</dbReference>
<sequence length="225" mass="22460">MLKSLVTLTAVCALAATAPLALAEPGDDPAPVQPVADAPPPPPGDTGAMPSADPGTLSTPDGWILAVAAKDESLLPVAPLTTALSSREYIVGGTFIGGVKGGGKTKLAGGTLEAGYQIGCGITGGPVELMGGVSLQPSISMAGVPSASAGVVGQIKVGLRPGTVTIVPVNKKTFEGTTTRTTITGFRIKIDGCVGQSFIRSYATFTSSTENTDDVVTYMGVTKAV</sequence>
<keyword evidence="1 3" id="KW-0732">Signal</keyword>
<evidence type="ECO:0000313" key="4">
    <source>
        <dbReference type="EMBL" id="OHU56617.1"/>
    </source>
</evidence>
<feature type="signal peptide" evidence="3">
    <location>
        <begin position="1"/>
        <end position="23"/>
    </location>
</feature>
<comment type="caution">
    <text evidence="4">The sequence shown here is derived from an EMBL/GenBank/DDBJ whole genome shotgun (WGS) entry which is preliminary data.</text>
</comment>
<dbReference type="InterPro" id="IPR015286">
    <property type="entry name" value="Porin_fam_mycobact-type"/>
</dbReference>